<reference evidence="1 2" key="1">
    <citation type="journal article" date="2018" name="Nat. Ecol. Evol.">
        <title>Pezizomycetes genomes reveal the molecular basis of ectomycorrhizal truffle lifestyle.</title>
        <authorList>
            <person name="Murat C."/>
            <person name="Payen T."/>
            <person name="Noel B."/>
            <person name="Kuo A."/>
            <person name="Morin E."/>
            <person name="Chen J."/>
            <person name="Kohler A."/>
            <person name="Krizsan K."/>
            <person name="Balestrini R."/>
            <person name="Da Silva C."/>
            <person name="Montanini B."/>
            <person name="Hainaut M."/>
            <person name="Levati E."/>
            <person name="Barry K.W."/>
            <person name="Belfiori B."/>
            <person name="Cichocki N."/>
            <person name="Clum A."/>
            <person name="Dockter R.B."/>
            <person name="Fauchery L."/>
            <person name="Guy J."/>
            <person name="Iotti M."/>
            <person name="Le Tacon F."/>
            <person name="Lindquist E.A."/>
            <person name="Lipzen A."/>
            <person name="Malagnac F."/>
            <person name="Mello A."/>
            <person name="Molinier V."/>
            <person name="Miyauchi S."/>
            <person name="Poulain J."/>
            <person name="Riccioni C."/>
            <person name="Rubini A."/>
            <person name="Sitrit Y."/>
            <person name="Splivallo R."/>
            <person name="Traeger S."/>
            <person name="Wang M."/>
            <person name="Zifcakova L."/>
            <person name="Wipf D."/>
            <person name="Zambonelli A."/>
            <person name="Paolocci F."/>
            <person name="Nowrousian M."/>
            <person name="Ottonello S."/>
            <person name="Baldrian P."/>
            <person name="Spatafora J.W."/>
            <person name="Henrissat B."/>
            <person name="Nagy L.G."/>
            <person name="Aury J.M."/>
            <person name="Wincker P."/>
            <person name="Grigoriev I.V."/>
            <person name="Bonfante P."/>
            <person name="Martin F.M."/>
        </authorList>
    </citation>
    <scope>NUCLEOTIDE SEQUENCE [LARGE SCALE GENOMIC DNA]</scope>
    <source>
        <strain evidence="1 2">120613-1</strain>
    </source>
</reference>
<evidence type="ECO:0000313" key="1">
    <source>
        <dbReference type="EMBL" id="RPB01281.1"/>
    </source>
</evidence>
<evidence type="ECO:0000313" key="2">
    <source>
        <dbReference type="Proteomes" id="UP000276215"/>
    </source>
</evidence>
<gene>
    <name evidence="1" type="ORF">L873DRAFT_671624</name>
</gene>
<dbReference type="Proteomes" id="UP000276215">
    <property type="component" value="Unassembled WGS sequence"/>
</dbReference>
<sequence>MLGLHQSFHQTICSIVLSRNEGQVDNAGLLNFACLEELNIEVLVPCGNSFRLDCLKYMLLISKDCSRCR</sequence>
<protein>
    <submittedName>
        <fullName evidence="1">Uncharacterized protein</fullName>
    </submittedName>
</protein>
<proteinExistence type="predicted"/>
<name>A0A3N4JYT5_9PEZI</name>
<dbReference type="SUPFAM" id="SSF57850">
    <property type="entry name" value="RING/U-box"/>
    <property type="match status" value="1"/>
</dbReference>
<accession>A0A3N4JYT5</accession>
<keyword evidence="2" id="KW-1185">Reference proteome</keyword>
<dbReference type="AlphaFoldDB" id="A0A3N4JYT5"/>
<dbReference type="EMBL" id="ML120374">
    <property type="protein sequence ID" value="RPB01281.1"/>
    <property type="molecule type" value="Genomic_DNA"/>
</dbReference>
<organism evidence="1 2">
    <name type="scientific">Choiromyces venosus 120613-1</name>
    <dbReference type="NCBI Taxonomy" id="1336337"/>
    <lineage>
        <taxon>Eukaryota</taxon>
        <taxon>Fungi</taxon>
        <taxon>Dikarya</taxon>
        <taxon>Ascomycota</taxon>
        <taxon>Pezizomycotina</taxon>
        <taxon>Pezizomycetes</taxon>
        <taxon>Pezizales</taxon>
        <taxon>Tuberaceae</taxon>
        <taxon>Choiromyces</taxon>
    </lineage>
</organism>